<dbReference type="InterPro" id="IPR036390">
    <property type="entry name" value="WH_DNA-bd_sf"/>
</dbReference>
<dbReference type="RefSeq" id="WP_242778763.1">
    <property type="nucleotide sequence ID" value="NZ_JALDAY010000024.1"/>
</dbReference>
<reference evidence="5" key="1">
    <citation type="submission" date="2022-03" db="EMBL/GenBank/DDBJ databases">
        <title>Streptomyces 7R015 and 7R016 isolated from Barleria lupulina in Thailand.</title>
        <authorList>
            <person name="Kanchanasin P."/>
            <person name="Phongsopitanun W."/>
            <person name="Tanasupawat S."/>
        </authorList>
    </citation>
    <scope>NUCLEOTIDE SEQUENCE</scope>
    <source>
        <strain evidence="5">7R015</strain>
    </source>
</reference>
<dbReference type="InterPro" id="IPR036388">
    <property type="entry name" value="WH-like_DNA-bd_sf"/>
</dbReference>
<sequence>MSGKAGYAEIATHYRRLISDGTLVPGEPMPTMKDVCKQFGVAIATANRAFQILKAERLTVGKPGVGTVVAERPRVATTAAARLKRIGRTGDPYGYKEKSIKHTAALRSADAAVAEALHIDLHDEIVLRTRVFVRDTTPTIAALSCIHVRALEAVPELLSTEPMGRFWQEIYTERTGRTVTKSPERRTARLASQNELDLLEVRVPESVPVPVLILVNVFHDEDGPLEYWEDVYGPSLWQSDDE</sequence>
<dbReference type="InterPro" id="IPR028978">
    <property type="entry name" value="Chorismate_lyase_/UTRA_dom_sf"/>
</dbReference>
<dbReference type="SMART" id="SM00345">
    <property type="entry name" value="HTH_GNTR"/>
    <property type="match status" value="1"/>
</dbReference>
<dbReference type="InterPro" id="IPR000524">
    <property type="entry name" value="Tscrpt_reg_HTH_GntR"/>
</dbReference>
<protein>
    <submittedName>
        <fullName evidence="5">GntR family transcriptional regulator</fullName>
    </submittedName>
</protein>
<name>A0ABS9YPF8_9ACTN</name>
<dbReference type="Gene3D" id="3.40.1410.10">
    <property type="entry name" value="Chorismate lyase-like"/>
    <property type="match status" value="1"/>
</dbReference>
<gene>
    <name evidence="5" type="ORF">MQP27_49480</name>
</gene>
<dbReference type="Pfam" id="PF00392">
    <property type="entry name" value="GntR"/>
    <property type="match status" value="1"/>
</dbReference>
<dbReference type="PROSITE" id="PS50949">
    <property type="entry name" value="HTH_GNTR"/>
    <property type="match status" value="1"/>
</dbReference>
<proteinExistence type="predicted"/>
<dbReference type="SUPFAM" id="SSF46785">
    <property type="entry name" value="Winged helix' DNA-binding domain"/>
    <property type="match status" value="1"/>
</dbReference>
<keyword evidence="3" id="KW-0804">Transcription</keyword>
<evidence type="ECO:0000313" key="6">
    <source>
        <dbReference type="Proteomes" id="UP001165269"/>
    </source>
</evidence>
<comment type="caution">
    <text evidence="5">The sequence shown here is derived from an EMBL/GenBank/DDBJ whole genome shotgun (WGS) entry which is preliminary data.</text>
</comment>
<dbReference type="Pfam" id="PF07702">
    <property type="entry name" value="UTRA"/>
    <property type="match status" value="1"/>
</dbReference>
<evidence type="ECO:0000256" key="2">
    <source>
        <dbReference type="ARBA" id="ARBA00023125"/>
    </source>
</evidence>
<evidence type="ECO:0000256" key="1">
    <source>
        <dbReference type="ARBA" id="ARBA00023015"/>
    </source>
</evidence>
<accession>A0ABS9YPF8</accession>
<keyword evidence="2" id="KW-0238">DNA-binding</keyword>
<evidence type="ECO:0000313" key="5">
    <source>
        <dbReference type="EMBL" id="MCI3279124.1"/>
    </source>
</evidence>
<evidence type="ECO:0000259" key="4">
    <source>
        <dbReference type="PROSITE" id="PS50949"/>
    </source>
</evidence>
<keyword evidence="1" id="KW-0805">Transcription regulation</keyword>
<dbReference type="CDD" id="cd07377">
    <property type="entry name" value="WHTH_GntR"/>
    <property type="match status" value="1"/>
</dbReference>
<dbReference type="EMBL" id="JALDAY010000024">
    <property type="protein sequence ID" value="MCI3279124.1"/>
    <property type="molecule type" value="Genomic_DNA"/>
</dbReference>
<dbReference type="Gene3D" id="1.10.10.10">
    <property type="entry name" value="Winged helix-like DNA-binding domain superfamily/Winged helix DNA-binding domain"/>
    <property type="match status" value="1"/>
</dbReference>
<organism evidence="5 6">
    <name type="scientific">Streptomyces cylindrosporus</name>
    <dbReference type="NCBI Taxonomy" id="2927583"/>
    <lineage>
        <taxon>Bacteria</taxon>
        <taxon>Bacillati</taxon>
        <taxon>Actinomycetota</taxon>
        <taxon>Actinomycetes</taxon>
        <taxon>Kitasatosporales</taxon>
        <taxon>Streptomycetaceae</taxon>
        <taxon>Streptomyces</taxon>
    </lineage>
</organism>
<keyword evidence="6" id="KW-1185">Reference proteome</keyword>
<dbReference type="PANTHER" id="PTHR44846">
    <property type="entry name" value="MANNOSYL-D-GLYCERATE TRANSPORT/METABOLISM SYSTEM REPRESSOR MNGR-RELATED"/>
    <property type="match status" value="1"/>
</dbReference>
<dbReference type="InterPro" id="IPR011663">
    <property type="entry name" value="UTRA"/>
</dbReference>
<feature type="domain" description="HTH gntR-type" evidence="4">
    <location>
        <begin position="4"/>
        <end position="72"/>
    </location>
</feature>
<dbReference type="Proteomes" id="UP001165269">
    <property type="component" value="Unassembled WGS sequence"/>
</dbReference>
<dbReference type="SUPFAM" id="SSF64288">
    <property type="entry name" value="Chorismate lyase-like"/>
    <property type="match status" value="1"/>
</dbReference>
<dbReference type="PANTHER" id="PTHR44846:SF17">
    <property type="entry name" value="GNTR-FAMILY TRANSCRIPTIONAL REGULATOR"/>
    <property type="match status" value="1"/>
</dbReference>
<evidence type="ECO:0000256" key="3">
    <source>
        <dbReference type="ARBA" id="ARBA00023163"/>
    </source>
</evidence>
<dbReference type="InterPro" id="IPR050679">
    <property type="entry name" value="Bact_HTH_transcr_reg"/>
</dbReference>